<keyword evidence="5 14" id="KW-0489">Methyltransferase</keyword>
<dbReference type="InterPro" id="IPR035451">
    <property type="entry name" value="Ada-like_dom_sf"/>
</dbReference>
<evidence type="ECO:0000313" key="15">
    <source>
        <dbReference type="Proteomes" id="UP000092377"/>
    </source>
</evidence>
<evidence type="ECO:0000256" key="11">
    <source>
        <dbReference type="ARBA" id="ARBA00023204"/>
    </source>
</evidence>
<organism evidence="14 15">
    <name type="scientific">Morganella psychrotolerans</name>
    <dbReference type="NCBI Taxonomy" id="368603"/>
    <lineage>
        <taxon>Bacteria</taxon>
        <taxon>Pseudomonadati</taxon>
        <taxon>Pseudomonadota</taxon>
        <taxon>Gammaproteobacteria</taxon>
        <taxon>Enterobacterales</taxon>
        <taxon>Morganellaceae</taxon>
        <taxon>Morganella</taxon>
    </lineage>
</organism>
<dbReference type="Pfam" id="PF01035">
    <property type="entry name" value="DNA_binding_1"/>
    <property type="match status" value="1"/>
</dbReference>
<dbReference type="GO" id="GO:0006281">
    <property type="term" value="P:DNA repair"/>
    <property type="evidence" value="ECO:0007669"/>
    <property type="project" value="UniProtKB-KW"/>
</dbReference>
<dbReference type="PANTHER" id="PTHR10815:SF14">
    <property type="entry name" value="BIFUNCTIONAL TRANSCRIPTIONAL ACTIVATOR_DNA REPAIR ENZYME ADA"/>
    <property type="match status" value="1"/>
</dbReference>
<comment type="similarity">
    <text evidence="3">Belongs to the MGMT family.</text>
</comment>
<comment type="caution">
    <text evidence="14">The sequence shown here is derived from an EMBL/GenBank/DDBJ whole genome shotgun (WGS) entry which is preliminary data.</text>
</comment>
<dbReference type="GO" id="GO:0003700">
    <property type="term" value="F:DNA-binding transcription factor activity"/>
    <property type="evidence" value="ECO:0007669"/>
    <property type="project" value="InterPro"/>
</dbReference>
<protein>
    <recommendedName>
        <fullName evidence="4">methylated-DNA--[protein]-cysteine S-methyltransferase</fullName>
        <ecNumber evidence="4">2.1.1.63</ecNumber>
    </recommendedName>
</protein>
<evidence type="ECO:0000259" key="13">
    <source>
        <dbReference type="PROSITE" id="PS01124"/>
    </source>
</evidence>
<keyword evidence="6 14" id="KW-0808">Transferase</keyword>
<keyword evidence="8" id="KW-0805">Transcription regulation</keyword>
<dbReference type="Gene3D" id="3.30.160.70">
    <property type="entry name" value="Methylated DNA-protein cysteine methyltransferase domain"/>
    <property type="match status" value="1"/>
</dbReference>
<accession>A0A1B8H0S1</accession>
<keyword evidence="11" id="KW-0234">DNA repair</keyword>
<dbReference type="InterPro" id="IPR016221">
    <property type="entry name" value="Bifunct_regulatory_prot_Ada"/>
</dbReference>
<evidence type="ECO:0000256" key="6">
    <source>
        <dbReference type="ARBA" id="ARBA00022679"/>
    </source>
</evidence>
<dbReference type="Gene3D" id="1.10.10.10">
    <property type="entry name" value="Winged helix-like DNA-binding domain superfamily/Winged helix DNA-binding domain"/>
    <property type="match status" value="1"/>
</dbReference>
<dbReference type="InterPro" id="IPR004026">
    <property type="entry name" value="Ada_DNA_repair_Zn-bd"/>
</dbReference>
<evidence type="ECO:0000256" key="4">
    <source>
        <dbReference type="ARBA" id="ARBA00011918"/>
    </source>
</evidence>
<dbReference type="Proteomes" id="UP000092377">
    <property type="component" value="Unassembled WGS sequence"/>
</dbReference>
<dbReference type="NCBIfam" id="TIGR00589">
    <property type="entry name" value="ogt"/>
    <property type="match status" value="1"/>
</dbReference>
<comment type="catalytic activity">
    <reaction evidence="1">
        <text>a 4-O-methyl-thymidine in DNA + L-cysteinyl-[protein] = a thymidine in DNA + S-methyl-L-cysteinyl-[protein]</text>
        <dbReference type="Rhea" id="RHEA:53428"/>
        <dbReference type="Rhea" id="RHEA-COMP:10131"/>
        <dbReference type="Rhea" id="RHEA-COMP:10132"/>
        <dbReference type="Rhea" id="RHEA-COMP:13555"/>
        <dbReference type="Rhea" id="RHEA-COMP:13556"/>
        <dbReference type="ChEBI" id="CHEBI:29950"/>
        <dbReference type="ChEBI" id="CHEBI:82612"/>
        <dbReference type="ChEBI" id="CHEBI:137386"/>
        <dbReference type="ChEBI" id="CHEBI:137387"/>
        <dbReference type="EC" id="2.1.1.63"/>
    </reaction>
</comment>
<dbReference type="AlphaFoldDB" id="A0A1B8H0S1"/>
<dbReference type="PROSITE" id="PS01124">
    <property type="entry name" value="HTH_ARAC_FAMILY_2"/>
    <property type="match status" value="1"/>
</dbReference>
<reference evidence="15" key="1">
    <citation type="submission" date="2016-06" db="EMBL/GenBank/DDBJ databases">
        <authorList>
            <person name="Butler K."/>
        </authorList>
    </citation>
    <scope>NUCLEOTIDE SEQUENCE [LARGE SCALE GENOMIC DNA]</scope>
    <source>
        <strain evidence="15">GCSL-Mp20</strain>
    </source>
</reference>
<keyword evidence="7" id="KW-0227">DNA damage</keyword>
<evidence type="ECO:0000256" key="5">
    <source>
        <dbReference type="ARBA" id="ARBA00022603"/>
    </source>
</evidence>
<dbReference type="CDD" id="cd06445">
    <property type="entry name" value="ATase"/>
    <property type="match status" value="1"/>
</dbReference>
<dbReference type="GO" id="GO:0003908">
    <property type="term" value="F:methylated-DNA-[protein]-cysteine S-methyltransferase activity"/>
    <property type="evidence" value="ECO:0007669"/>
    <property type="project" value="UniProtKB-EC"/>
</dbReference>
<dbReference type="InterPro" id="IPR009057">
    <property type="entry name" value="Homeodomain-like_sf"/>
</dbReference>
<proteinExistence type="inferred from homology"/>
<dbReference type="InterPro" id="IPR036388">
    <property type="entry name" value="WH-like_DNA-bd_sf"/>
</dbReference>
<evidence type="ECO:0000256" key="2">
    <source>
        <dbReference type="ARBA" id="ARBA00001947"/>
    </source>
</evidence>
<dbReference type="Pfam" id="PF02805">
    <property type="entry name" value="Ada_Zn_binding"/>
    <property type="match status" value="1"/>
</dbReference>
<dbReference type="EMBL" id="LZEY01000060">
    <property type="protein sequence ID" value="OBU02653.1"/>
    <property type="molecule type" value="Genomic_DNA"/>
</dbReference>
<dbReference type="NCBIfam" id="NF011964">
    <property type="entry name" value="PRK15435.1"/>
    <property type="match status" value="1"/>
</dbReference>
<evidence type="ECO:0000256" key="3">
    <source>
        <dbReference type="ARBA" id="ARBA00008711"/>
    </source>
</evidence>
<feature type="domain" description="HTH araC/xylS-type" evidence="13">
    <location>
        <begin position="89"/>
        <end position="189"/>
    </location>
</feature>
<dbReference type="SMART" id="SM00342">
    <property type="entry name" value="HTH_ARAC"/>
    <property type="match status" value="1"/>
</dbReference>
<name>A0A1B8H0S1_9GAMM</name>
<sequence>MKTEIQRPSDDDCWAALVARDKTADAHFVYAVRTTRTWGYPSTVVRLPKRENTEFFATPAQAEAQGYCAGKRQQRSGDAMMQRHAQLIAKSCRELEACINQGCAVPSLAELAKSAAISPFHFHRLFKTHTGVTPAAYARAYRGERLRDQLTKQATITGAIAESGFSSGSRFYEISDTLLGMTPKNWRAGGKGAIIYFALGICALGDILVAQSEKGICAILLGDDAETLLQNLQDQFPNAELVGGDAQFEQVVARVVGFVEAPSAGFELPLDIRGTAFQRRVWQALQTIPVGTTVSYRDIAQRIGSPNAIRAVAGACAANCLAVAIPCHRVVRTSGELAGYRWGIDRKKRLLQREALQQETY</sequence>
<dbReference type="Gene3D" id="1.10.10.60">
    <property type="entry name" value="Homeodomain-like"/>
    <property type="match status" value="1"/>
</dbReference>
<dbReference type="FunFam" id="1.10.10.10:FF:000214">
    <property type="entry name" value="Methylated-DNA--protein-cysteine methyltransferase"/>
    <property type="match status" value="1"/>
</dbReference>
<dbReference type="RefSeq" id="WP_067406233.1">
    <property type="nucleotide sequence ID" value="NZ_LZEY01000060.1"/>
</dbReference>
<comment type="catalytic activity">
    <reaction evidence="12">
        <text>a 6-O-methyl-2'-deoxyguanosine in DNA + L-cysteinyl-[protein] = S-methyl-L-cysteinyl-[protein] + a 2'-deoxyguanosine in DNA</text>
        <dbReference type="Rhea" id="RHEA:24000"/>
        <dbReference type="Rhea" id="RHEA-COMP:10131"/>
        <dbReference type="Rhea" id="RHEA-COMP:10132"/>
        <dbReference type="Rhea" id="RHEA-COMP:11367"/>
        <dbReference type="Rhea" id="RHEA-COMP:11368"/>
        <dbReference type="ChEBI" id="CHEBI:29950"/>
        <dbReference type="ChEBI" id="CHEBI:82612"/>
        <dbReference type="ChEBI" id="CHEBI:85445"/>
        <dbReference type="ChEBI" id="CHEBI:85448"/>
        <dbReference type="EC" id="2.1.1.63"/>
    </reaction>
</comment>
<evidence type="ECO:0000256" key="1">
    <source>
        <dbReference type="ARBA" id="ARBA00001286"/>
    </source>
</evidence>
<comment type="cofactor">
    <cofactor evidence="2">
        <name>Zn(2+)</name>
        <dbReference type="ChEBI" id="CHEBI:29105"/>
    </cofactor>
</comment>
<dbReference type="GO" id="GO:0043565">
    <property type="term" value="F:sequence-specific DNA binding"/>
    <property type="evidence" value="ECO:0007669"/>
    <property type="project" value="InterPro"/>
</dbReference>
<dbReference type="SUPFAM" id="SSF53155">
    <property type="entry name" value="Methylated DNA-protein cysteine methyltransferase domain"/>
    <property type="match status" value="1"/>
</dbReference>
<dbReference type="Gene3D" id="3.40.10.10">
    <property type="entry name" value="DNA Methylphosphotriester Repair Domain"/>
    <property type="match status" value="1"/>
</dbReference>
<dbReference type="PIRSF" id="PIRSF000409">
    <property type="entry name" value="Ada"/>
    <property type="match status" value="1"/>
</dbReference>
<evidence type="ECO:0000256" key="7">
    <source>
        <dbReference type="ARBA" id="ARBA00022763"/>
    </source>
</evidence>
<keyword evidence="10" id="KW-0804">Transcription</keyword>
<dbReference type="SUPFAM" id="SSF46767">
    <property type="entry name" value="Methylated DNA-protein cysteine methyltransferase, C-terminal domain"/>
    <property type="match status" value="1"/>
</dbReference>
<dbReference type="GO" id="GO:0032259">
    <property type="term" value="P:methylation"/>
    <property type="evidence" value="ECO:0007669"/>
    <property type="project" value="UniProtKB-KW"/>
</dbReference>
<dbReference type="InterPro" id="IPR036217">
    <property type="entry name" value="MethylDNA_cys_MeTrfase_DNAb"/>
</dbReference>
<evidence type="ECO:0000256" key="9">
    <source>
        <dbReference type="ARBA" id="ARBA00023159"/>
    </source>
</evidence>
<dbReference type="PROSITE" id="PS00374">
    <property type="entry name" value="MGMT"/>
    <property type="match status" value="1"/>
</dbReference>
<gene>
    <name evidence="14" type="ORF">AYY18_11615</name>
</gene>
<dbReference type="EC" id="2.1.1.63" evidence="4"/>
<dbReference type="PANTHER" id="PTHR10815">
    <property type="entry name" value="METHYLATED-DNA--PROTEIN-CYSTEINE METHYLTRANSFERASE"/>
    <property type="match status" value="1"/>
</dbReference>
<dbReference type="InterPro" id="IPR036631">
    <property type="entry name" value="MGMT_N_sf"/>
</dbReference>
<dbReference type="Pfam" id="PF12833">
    <property type="entry name" value="HTH_18"/>
    <property type="match status" value="1"/>
</dbReference>
<dbReference type="SUPFAM" id="SSF46689">
    <property type="entry name" value="Homeodomain-like"/>
    <property type="match status" value="1"/>
</dbReference>
<evidence type="ECO:0000256" key="8">
    <source>
        <dbReference type="ARBA" id="ARBA00023015"/>
    </source>
</evidence>
<evidence type="ECO:0000256" key="12">
    <source>
        <dbReference type="ARBA" id="ARBA00049348"/>
    </source>
</evidence>
<keyword evidence="15" id="KW-1185">Reference proteome</keyword>
<keyword evidence="9" id="KW-0010">Activator</keyword>
<dbReference type="GO" id="GO:0008270">
    <property type="term" value="F:zinc ion binding"/>
    <property type="evidence" value="ECO:0007669"/>
    <property type="project" value="InterPro"/>
</dbReference>
<evidence type="ECO:0000256" key="10">
    <source>
        <dbReference type="ARBA" id="ARBA00023163"/>
    </source>
</evidence>
<dbReference type="InterPro" id="IPR008332">
    <property type="entry name" value="MethylG_MeTrfase_N"/>
</dbReference>
<dbReference type="Pfam" id="PF02870">
    <property type="entry name" value="Methyltransf_1N"/>
    <property type="match status" value="1"/>
</dbReference>
<dbReference type="InterPro" id="IPR014048">
    <property type="entry name" value="MethylDNA_cys_MeTrfase_DNA-bd"/>
</dbReference>
<dbReference type="SUPFAM" id="SSF57884">
    <property type="entry name" value="Ada DNA repair protein, N-terminal domain (N-Ada 10)"/>
    <property type="match status" value="1"/>
</dbReference>
<dbReference type="InterPro" id="IPR018060">
    <property type="entry name" value="HTH_AraC"/>
</dbReference>
<evidence type="ECO:0000313" key="14">
    <source>
        <dbReference type="EMBL" id="OBU02653.1"/>
    </source>
</evidence>
<dbReference type="InterPro" id="IPR001497">
    <property type="entry name" value="MethylDNA_cys_MeTrfase_AS"/>
</dbReference>